<dbReference type="PANTHER" id="PTHR10192:SF31">
    <property type="entry name" value="MOLYBDOPTERIN MOLYBDENUMTRANSFERASE"/>
    <property type="match status" value="1"/>
</dbReference>
<evidence type="ECO:0000256" key="12">
    <source>
        <dbReference type="ARBA" id="ARBA00047317"/>
    </source>
</evidence>
<dbReference type="InterPro" id="IPR036425">
    <property type="entry name" value="MoaB/Mog-like_dom_sf"/>
</dbReference>
<dbReference type="NCBIfam" id="TIGR00177">
    <property type="entry name" value="molyb_syn"/>
    <property type="match status" value="1"/>
</dbReference>
<dbReference type="PANTHER" id="PTHR10192">
    <property type="entry name" value="MOLYBDOPTERIN BIOSYNTHESIS PROTEIN"/>
    <property type="match status" value="1"/>
</dbReference>
<comment type="cofactor">
    <cofactor evidence="1 13">
        <name>Mg(2+)</name>
        <dbReference type="ChEBI" id="CHEBI:18420"/>
    </cofactor>
</comment>
<evidence type="ECO:0000256" key="5">
    <source>
        <dbReference type="ARBA" id="ARBA00013269"/>
    </source>
</evidence>
<keyword evidence="9 13" id="KW-0479">Metal-binding</keyword>
<evidence type="ECO:0000256" key="6">
    <source>
        <dbReference type="ARBA" id="ARBA00021108"/>
    </source>
</evidence>
<dbReference type="InterPro" id="IPR005111">
    <property type="entry name" value="MoeA_C_domain_IV"/>
</dbReference>
<dbReference type="SUPFAM" id="SSF63867">
    <property type="entry name" value="MoeA C-terminal domain-like"/>
    <property type="match status" value="1"/>
</dbReference>
<dbReference type="SUPFAM" id="SSF63882">
    <property type="entry name" value="MoeA N-terminal region -like"/>
    <property type="match status" value="1"/>
</dbReference>
<dbReference type="CDD" id="cd00887">
    <property type="entry name" value="MoeA"/>
    <property type="match status" value="1"/>
</dbReference>
<evidence type="ECO:0000256" key="8">
    <source>
        <dbReference type="ARBA" id="ARBA00022679"/>
    </source>
</evidence>
<dbReference type="InterPro" id="IPR036135">
    <property type="entry name" value="MoeA_linker/N_sf"/>
</dbReference>
<dbReference type="PATRIC" id="fig|267850.7.peg.2188"/>
<dbReference type="NCBIfam" id="NF045515">
    <property type="entry name" value="Glp_gephyrin"/>
    <property type="match status" value="1"/>
</dbReference>
<comment type="catalytic activity">
    <reaction evidence="12">
        <text>adenylyl-molybdopterin + molybdate = Mo-molybdopterin + AMP + H(+)</text>
        <dbReference type="Rhea" id="RHEA:35047"/>
        <dbReference type="ChEBI" id="CHEBI:15378"/>
        <dbReference type="ChEBI" id="CHEBI:36264"/>
        <dbReference type="ChEBI" id="CHEBI:62727"/>
        <dbReference type="ChEBI" id="CHEBI:71302"/>
        <dbReference type="ChEBI" id="CHEBI:456215"/>
        <dbReference type="EC" id="2.10.1.1"/>
    </reaction>
</comment>
<dbReference type="RefSeq" id="WP_036547763.1">
    <property type="nucleotide sequence ID" value="NZ_JMSZ01000032.1"/>
</dbReference>
<dbReference type="EMBL" id="JMSZ01000032">
    <property type="protein sequence ID" value="KDE39091.1"/>
    <property type="molecule type" value="Genomic_DNA"/>
</dbReference>
<dbReference type="STRING" id="267850.ADINL_2220"/>
<dbReference type="InterPro" id="IPR001453">
    <property type="entry name" value="MoaB/Mog_dom"/>
</dbReference>
<proteinExistence type="inferred from homology"/>
<dbReference type="EC" id="2.10.1.1" evidence="5 13"/>
<dbReference type="UniPathway" id="UPA00344"/>
<evidence type="ECO:0000256" key="2">
    <source>
        <dbReference type="ARBA" id="ARBA00002901"/>
    </source>
</evidence>
<dbReference type="Pfam" id="PF00994">
    <property type="entry name" value="MoCF_biosynth"/>
    <property type="match status" value="1"/>
</dbReference>
<evidence type="ECO:0000256" key="13">
    <source>
        <dbReference type="RuleBase" id="RU365090"/>
    </source>
</evidence>
<dbReference type="FunFam" id="3.40.980.10:FF:000004">
    <property type="entry name" value="Molybdopterin molybdenumtransferase"/>
    <property type="match status" value="1"/>
</dbReference>
<dbReference type="Pfam" id="PF03454">
    <property type="entry name" value="MoeA_C"/>
    <property type="match status" value="1"/>
</dbReference>
<comment type="function">
    <text evidence="2 13">Catalyzes the insertion of molybdate into adenylated molybdopterin with the concomitant release of AMP.</text>
</comment>
<evidence type="ECO:0000313" key="15">
    <source>
        <dbReference type="EMBL" id="KDE39091.1"/>
    </source>
</evidence>
<gene>
    <name evidence="15" type="ORF">ADINL_2220</name>
</gene>
<dbReference type="InterPro" id="IPR036688">
    <property type="entry name" value="MoeA_C_domain_IV_sf"/>
</dbReference>
<evidence type="ECO:0000256" key="11">
    <source>
        <dbReference type="ARBA" id="ARBA00023150"/>
    </source>
</evidence>
<dbReference type="PROSITE" id="PS01079">
    <property type="entry name" value="MOCF_BIOSYNTHESIS_2"/>
    <property type="match status" value="1"/>
</dbReference>
<keyword evidence="7 13" id="KW-0500">Molybdenum</keyword>
<evidence type="ECO:0000313" key="16">
    <source>
        <dbReference type="Proteomes" id="UP000027318"/>
    </source>
</evidence>
<evidence type="ECO:0000256" key="1">
    <source>
        <dbReference type="ARBA" id="ARBA00001946"/>
    </source>
</evidence>
<dbReference type="Gene3D" id="2.170.190.11">
    <property type="entry name" value="Molybdopterin biosynthesis moea protein, domain 3"/>
    <property type="match status" value="1"/>
</dbReference>
<dbReference type="Gene3D" id="3.90.105.10">
    <property type="entry name" value="Molybdopterin biosynthesis moea protein, domain 2"/>
    <property type="match status" value="1"/>
</dbReference>
<evidence type="ECO:0000256" key="3">
    <source>
        <dbReference type="ARBA" id="ARBA00005046"/>
    </source>
</evidence>
<comment type="similarity">
    <text evidence="4 13">Belongs to the MoeA family.</text>
</comment>
<dbReference type="Proteomes" id="UP000027318">
    <property type="component" value="Unassembled WGS sequence"/>
</dbReference>
<dbReference type="Pfam" id="PF03453">
    <property type="entry name" value="MoeA_N"/>
    <property type="match status" value="1"/>
</dbReference>
<evidence type="ECO:0000259" key="14">
    <source>
        <dbReference type="SMART" id="SM00852"/>
    </source>
</evidence>
<dbReference type="Gene3D" id="2.40.340.10">
    <property type="entry name" value="MoeA, C-terminal, domain IV"/>
    <property type="match status" value="1"/>
</dbReference>
<keyword evidence="8 13" id="KW-0808">Transferase</keyword>
<sequence>MSESDLSCFDFVTPGGNRHLKLEEGARLIQSMGLGQLQATQLPLHQVMGRVLAEDVIAPFNVPRQVNAAMDGFALKGDELATSRDWKIVGQSFAGHAFTQPVEAGCAVQITTGAPMPSGTDTVVMKELCRVESDQLHIDQALAVRPGSNVRQAGEDMAEGSLILSRGQRLGPVEVGMLASLGFAQVKIYVPLKVAVFSTGDEVRAPGDALADSSLYDTNRFTLMSVLKGLECDVSDLGILPDDEQVIEEALRSAAQQHRLVLTSGGVSVGEADFVKQALNRLGQTSFWQLAIRPGRPIAFGDLGLNQEGETCLFAGLPGNPVAVMVTFCVLLQPLIRKLQGETEWVGLTWMARSTETMKSRTGRSDFHRGIFTITENGELEVRTTGHQGSGILTSMHEANCLIRIEEDRDRIEVGDRVRIYPFSRWLPGYPLV</sequence>
<evidence type="ECO:0000256" key="4">
    <source>
        <dbReference type="ARBA" id="ARBA00010763"/>
    </source>
</evidence>
<protein>
    <recommendedName>
        <fullName evidence="6 13">Molybdopterin molybdenumtransferase</fullName>
        <ecNumber evidence="5 13">2.10.1.1</ecNumber>
    </recommendedName>
</protein>
<comment type="caution">
    <text evidence="15">The sequence shown here is derived from an EMBL/GenBank/DDBJ whole genome shotgun (WGS) entry which is preliminary data.</text>
</comment>
<keyword evidence="16" id="KW-1185">Reference proteome</keyword>
<organism evidence="15 16">
    <name type="scientific">Nitrincola lacisaponensis</name>
    <dbReference type="NCBI Taxonomy" id="267850"/>
    <lineage>
        <taxon>Bacteria</taxon>
        <taxon>Pseudomonadati</taxon>
        <taxon>Pseudomonadota</taxon>
        <taxon>Gammaproteobacteria</taxon>
        <taxon>Oceanospirillales</taxon>
        <taxon>Oceanospirillaceae</taxon>
        <taxon>Nitrincola</taxon>
    </lineage>
</organism>
<dbReference type="GO" id="GO:0046872">
    <property type="term" value="F:metal ion binding"/>
    <property type="evidence" value="ECO:0007669"/>
    <property type="project" value="UniProtKB-UniRule"/>
</dbReference>
<reference evidence="15 16" key="1">
    <citation type="journal article" date="2005" name="Int. J. Syst. Evol. Microbiol.">
        <title>Nitrincola lacisaponensis gen. nov., sp. nov., a novel alkaliphilic bacterium isolated from an alkaline, saline lake.</title>
        <authorList>
            <person name="Dimitriu P.A."/>
            <person name="Shukla S.K."/>
            <person name="Conradt J."/>
            <person name="Marquez M.C."/>
            <person name="Ventosa A."/>
            <person name="Maglia A."/>
            <person name="Peyton B.M."/>
            <person name="Pinkart H.C."/>
            <person name="Mormile M.R."/>
        </authorList>
    </citation>
    <scope>NUCLEOTIDE SEQUENCE [LARGE SCALE GENOMIC DNA]</scope>
    <source>
        <strain evidence="15 16">4CA</strain>
    </source>
</reference>
<dbReference type="SMART" id="SM00852">
    <property type="entry name" value="MoCF_biosynth"/>
    <property type="match status" value="1"/>
</dbReference>
<feature type="domain" description="MoaB/Mog" evidence="14">
    <location>
        <begin position="195"/>
        <end position="338"/>
    </location>
</feature>
<evidence type="ECO:0000256" key="7">
    <source>
        <dbReference type="ARBA" id="ARBA00022505"/>
    </source>
</evidence>
<evidence type="ECO:0000256" key="10">
    <source>
        <dbReference type="ARBA" id="ARBA00022842"/>
    </source>
</evidence>
<dbReference type="GO" id="GO:0006777">
    <property type="term" value="P:Mo-molybdopterin cofactor biosynthetic process"/>
    <property type="evidence" value="ECO:0007669"/>
    <property type="project" value="UniProtKB-UniRule"/>
</dbReference>
<dbReference type="SUPFAM" id="SSF53218">
    <property type="entry name" value="Molybdenum cofactor biosynthesis proteins"/>
    <property type="match status" value="1"/>
</dbReference>
<dbReference type="Gene3D" id="3.40.980.10">
    <property type="entry name" value="MoaB/Mog-like domain"/>
    <property type="match status" value="1"/>
</dbReference>
<evidence type="ECO:0000256" key="9">
    <source>
        <dbReference type="ARBA" id="ARBA00022723"/>
    </source>
</evidence>
<dbReference type="InterPro" id="IPR038987">
    <property type="entry name" value="MoeA-like"/>
</dbReference>
<dbReference type="GO" id="GO:0005829">
    <property type="term" value="C:cytosol"/>
    <property type="evidence" value="ECO:0007669"/>
    <property type="project" value="TreeGrafter"/>
</dbReference>
<dbReference type="AlphaFoldDB" id="A0A063Y2U3"/>
<keyword evidence="10 13" id="KW-0460">Magnesium</keyword>
<name>A0A063Y2U3_9GAMM</name>
<dbReference type="InterPro" id="IPR008284">
    <property type="entry name" value="MoCF_biosynth_CS"/>
</dbReference>
<accession>A0A063Y2U3</accession>
<keyword evidence="11 13" id="KW-0501">Molybdenum cofactor biosynthesis</keyword>
<comment type="pathway">
    <text evidence="3 13">Cofactor biosynthesis; molybdopterin biosynthesis.</text>
</comment>
<dbReference type="FunFam" id="2.40.340.10:FF:000003">
    <property type="entry name" value="Molybdopterin molybdenumtransferase"/>
    <property type="match status" value="1"/>
</dbReference>
<dbReference type="GO" id="GO:0061599">
    <property type="term" value="F:molybdopterin molybdotransferase activity"/>
    <property type="evidence" value="ECO:0007669"/>
    <property type="project" value="UniProtKB-UniRule"/>
</dbReference>
<dbReference type="InterPro" id="IPR005110">
    <property type="entry name" value="MoeA_linker/N"/>
</dbReference>